<evidence type="ECO:0000313" key="2">
    <source>
        <dbReference type="EMBL" id="QDU33010.1"/>
    </source>
</evidence>
<sequence>MYQSSLHLHHRIPQVIAWPILLCMLFFLTACTSPDPYANNLINPTTSNTTTLNTNLKNIRSNQNYNQLPQIFTPNPELVQIAQVSRITLPYARSLDQSWNIIDESTIPPITRAMWQNNGLRVGLIPKSELATLLDSLPGIINNYDTEIAATSYPLPVRASARIREPITLDLNTPPYTNNTKSLSKGKLQLLAQLVNNKNNKASLQLTPHHYLPKTTLEEQIEAIRRQRLYQQRYNITENANLPISLRSPLESALDGIIYDDLSLTVHIPQDQFLVVGLHWPWREQILAAQKQAQELERQRKQTRLNKTKNALKSNANQQISMQPQNHTPIEEIDLAPIDDLNDLPPDVQLPPLPQNLGRALFADPFGNFPTQIILIINITNPDTPINLPAKPTYKVLQSLPKRPTDTTNSSTTIPATSNNAARITPPTLTSQFLPTTTSDTQIEYKLNSKLPAPPSLPTNDTTEDHSPSTRDTLLPPHPQQTEH</sequence>
<accession>A0A517YS12</accession>
<feature type="region of interest" description="Disordered" evidence="1">
    <location>
        <begin position="399"/>
        <end position="484"/>
    </location>
</feature>
<gene>
    <name evidence="2" type="ORF">KS4_10490</name>
</gene>
<dbReference type="EMBL" id="CP036425">
    <property type="protein sequence ID" value="QDU33010.1"/>
    <property type="molecule type" value="Genomic_DNA"/>
</dbReference>
<evidence type="ECO:0000313" key="3">
    <source>
        <dbReference type="Proteomes" id="UP000317369"/>
    </source>
</evidence>
<proteinExistence type="predicted"/>
<dbReference type="KEGG" id="pcor:KS4_10490"/>
<protein>
    <submittedName>
        <fullName evidence="2">Uncharacterized protein</fullName>
    </submittedName>
</protein>
<dbReference type="OrthoDB" id="262864at2"/>
<keyword evidence="3" id="KW-1185">Reference proteome</keyword>
<evidence type="ECO:0000256" key="1">
    <source>
        <dbReference type="SAM" id="MobiDB-lite"/>
    </source>
</evidence>
<feature type="compositionally biased region" description="Polar residues" evidence="1">
    <location>
        <begin position="406"/>
        <end position="442"/>
    </location>
</feature>
<dbReference type="Proteomes" id="UP000317369">
    <property type="component" value="Chromosome"/>
</dbReference>
<reference evidence="2 3" key="1">
    <citation type="submission" date="2019-02" db="EMBL/GenBank/DDBJ databases">
        <title>Deep-cultivation of Planctomycetes and their phenomic and genomic characterization uncovers novel biology.</title>
        <authorList>
            <person name="Wiegand S."/>
            <person name="Jogler M."/>
            <person name="Boedeker C."/>
            <person name="Pinto D."/>
            <person name="Vollmers J."/>
            <person name="Rivas-Marin E."/>
            <person name="Kohn T."/>
            <person name="Peeters S.H."/>
            <person name="Heuer A."/>
            <person name="Rast P."/>
            <person name="Oberbeckmann S."/>
            <person name="Bunk B."/>
            <person name="Jeske O."/>
            <person name="Meyerdierks A."/>
            <person name="Storesund J.E."/>
            <person name="Kallscheuer N."/>
            <person name="Luecker S."/>
            <person name="Lage O.M."/>
            <person name="Pohl T."/>
            <person name="Merkel B.J."/>
            <person name="Hornburger P."/>
            <person name="Mueller R.-W."/>
            <person name="Bruemmer F."/>
            <person name="Labrenz M."/>
            <person name="Spormann A.M."/>
            <person name="Op den Camp H."/>
            <person name="Overmann J."/>
            <person name="Amann R."/>
            <person name="Jetten M.S.M."/>
            <person name="Mascher T."/>
            <person name="Medema M.H."/>
            <person name="Devos D.P."/>
            <person name="Kaster A.-K."/>
            <person name="Ovreas L."/>
            <person name="Rohde M."/>
            <person name="Galperin M.Y."/>
            <person name="Jogler C."/>
        </authorList>
    </citation>
    <scope>NUCLEOTIDE SEQUENCE [LARGE SCALE GENOMIC DNA]</scope>
    <source>
        <strain evidence="2 3">KS4</strain>
    </source>
</reference>
<name>A0A517YS12_9BACT</name>
<dbReference type="AlphaFoldDB" id="A0A517YS12"/>
<organism evidence="2 3">
    <name type="scientific">Poriferisphaera corsica</name>
    <dbReference type="NCBI Taxonomy" id="2528020"/>
    <lineage>
        <taxon>Bacteria</taxon>
        <taxon>Pseudomonadati</taxon>
        <taxon>Planctomycetota</taxon>
        <taxon>Phycisphaerae</taxon>
        <taxon>Phycisphaerales</taxon>
        <taxon>Phycisphaeraceae</taxon>
        <taxon>Poriferisphaera</taxon>
    </lineage>
</organism>
<dbReference type="RefSeq" id="WP_145075451.1">
    <property type="nucleotide sequence ID" value="NZ_CP036425.1"/>
</dbReference>